<reference evidence="1 2" key="1">
    <citation type="journal article" date="2014" name="Int. J. Syst. Evol. Microbiol.">
        <title>Complete genome sequence of Corynebacterium casei LMG S-19264T (=DSM 44701T), isolated from a smear-ripened cheese.</title>
        <authorList>
            <consortium name="US DOE Joint Genome Institute (JGI-PGF)"/>
            <person name="Walter F."/>
            <person name="Albersmeier A."/>
            <person name="Kalinowski J."/>
            <person name="Ruckert C."/>
        </authorList>
    </citation>
    <scope>NUCLEOTIDE SEQUENCE [LARGE SCALE GENOMIC DNA]</scope>
    <source>
        <strain evidence="1 2">CGMCC 1.12976</strain>
    </source>
</reference>
<evidence type="ECO:0000313" key="2">
    <source>
        <dbReference type="Proteomes" id="UP000598775"/>
    </source>
</evidence>
<evidence type="ECO:0000313" key="1">
    <source>
        <dbReference type="EMBL" id="GGF22026.1"/>
    </source>
</evidence>
<sequence>MTAPNLRPVCGGGPLQCSHGRIGVETPGLRREQHTLVEPDARPPPLGLARLHELRLEAGHLESTGHLVECGIRTVVHDAHLLEQRGARLGLEVTPERQRLGQ</sequence>
<protein>
    <submittedName>
        <fullName evidence="1">Uncharacterized protein</fullName>
    </submittedName>
</protein>
<name>A0A917B415_9MICO</name>
<gene>
    <name evidence="1" type="ORF">GCM10011399_14650</name>
</gene>
<comment type="caution">
    <text evidence="1">The sequence shown here is derived from an EMBL/GenBank/DDBJ whole genome shotgun (WGS) entry which is preliminary data.</text>
</comment>
<dbReference type="EMBL" id="BMGP01000002">
    <property type="protein sequence ID" value="GGF22026.1"/>
    <property type="molecule type" value="Genomic_DNA"/>
</dbReference>
<keyword evidence="2" id="KW-1185">Reference proteome</keyword>
<accession>A0A917B415</accession>
<proteinExistence type="predicted"/>
<dbReference type="AlphaFoldDB" id="A0A917B415"/>
<organism evidence="1 2">
    <name type="scientific">Subtercola lobariae</name>
    <dbReference type="NCBI Taxonomy" id="1588641"/>
    <lineage>
        <taxon>Bacteria</taxon>
        <taxon>Bacillati</taxon>
        <taxon>Actinomycetota</taxon>
        <taxon>Actinomycetes</taxon>
        <taxon>Micrococcales</taxon>
        <taxon>Microbacteriaceae</taxon>
        <taxon>Subtercola</taxon>
    </lineage>
</organism>
<dbReference type="Proteomes" id="UP000598775">
    <property type="component" value="Unassembled WGS sequence"/>
</dbReference>